<evidence type="ECO:0008006" key="3">
    <source>
        <dbReference type="Google" id="ProtNLM"/>
    </source>
</evidence>
<dbReference type="Proteomes" id="UP001236800">
    <property type="component" value="Chromosome"/>
</dbReference>
<reference evidence="2" key="1">
    <citation type="submission" date="2023-08" db="EMBL/GenBank/DDBJ databases">
        <title>Complete genome sequence of Shewanella oncorhynchi Z-P2, a siderophore putrebactin-producing bacterium.</title>
        <authorList>
            <person name="Zhang Y."/>
        </authorList>
    </citation>
    <scope>NUCLEOTIDE SEQUENCE</scope>
    <source>
        <strain evidence="2">Z-P2</strain>
    </source>
</reference>
<feature type="signal peptide" evidence="1">
    <location>
        <begin position="1"/>
        <end position="28"/>
    </location>
</feature>
<accession>A0AA50Q6S9</accession>
<gene>
    <name evidence="2" type="ORF">RA178_00415</name>
</gene>
<dbReference type="KEGG" id="sog:RA178_00415"/>
<protein>
    <recommendedName>
        <fullName evidence="3">MORN repeat variant</fullName>
    </recommendedName>
</protein>
<dbReference type="Gene3D" id="2.20.110.10">
    <property type="entry name" value="Histone H3 K4-specific methyltransferase SET7/9 N-terminal domain"/>
    <property type="match status" value="2"/>
</dbReference>
<dbReference type="SUPFAM" id="SSF82185">
    <property type="entry name" value="Histone H3 K4-specific methyltransferase SET7/9 N-terminal domain"/>
    <property type="match status" value="3"/>
</dbReference>
<dbReference type="GeneID" id="301337602"/>
<evidence type="ECO:0000256" key="1">
    <source>
        <dbReference type="SAM" id="SignalP"/>
    </source>
</evidence>
<dbReference type="Gene3D" id="3.90.930.1">
    <property type="match status" value="1"/>
</dbReference>
<dbReference type="RefSeq" id="WP_306684066.1">
    <property type="nucleotide sequence ID" value="NZ_CP132914.1"/>
</dbReference>
<dbReference type="PANTHER" id="PTHR33706">
    <property type="entry name" value="MORN VARIANT REPEAT PROTEIN"/>
    <property type="match status" value="1"/>
</dbReference>
<dbReference type="PANTHER" id="PTHR33706:SF1">
    <property type="entry name" value="TPR REPEAT PROTEIN"/>
    <property type="match status" value="1"/>
</dbReference>
<dbReference type="Pfam" id="PF07661">
    <property type="entry name" value="MORN_2"/>
    <property type="match status" value="2"/>
</dbReference>
<feature type="chain" id="PRO_5041409015" description="MORN repeat variant" evidence="1">
    <location>
        <begin position="29"/>
        <end position="818"/>
    </location>
</feature>
<dbReference type="EMBL" id="CP132914">
    <property type="protein sequence ID" value="WMB73135.1"/>
    <property type="molecule type" value="Genomic_DNA"/>
</dbReference>
<dbReference type="InterPro" id="IPR011652">
    <property type="entry name" value="MORN_2"/>
</dbReference>
<name>A0AA50Q6S9_9GAMM</name>
<organism evidence="2">
    <name type="scientific">Shewanella oncorhynchi</name>
    <dbReference type="NCBI Taxonomy" id="2726434"/>
    <lineage>
        <taxon>Bacteria</taxon>
        <taxon>Pseudomonadati</taxon>
        <taxon>Pseudomonadota</taxon>
        <taxon>Gammaproteobacteria</taxon>
        <taxon>Alteromonadales</taxon>
        <taxon>Shewanellaceae</taxon>
        <taxon>Shewanella</taxon>
    </lineage>
</organism>
<dbReference type="AlphaFoldDB" id="A0AA50Q6S9"/>
<keyword evidence="1" id="KW-0732">Signal</keyword>
<evidence type="ECO:0000313" key="2">
    <source>
        <dbReference type="EMBL" id="WMB73135.1"/>
    </source>
</evidence>
<proteinExistence type="predicted"/>
<sequence length="818" mass="92120">MELSIRSLFTAASAVLLSSLTVIPAADAEDYDKIVHGPVDLPNGQWLNFYQKDHKVWGEMLYGDAPGVRLDDYGSAEVVAVFYLDFDKGGTKEVVVMLKDADGQHLRGYGFEGDDLTKLPRLQVVLDEVAPTLTSFTVGSVRKVLSQIPPQQYRMTYDVDAIEDPAIKAIVDGSTKLKPTLVGYRNSEGSPVDVKTAVEYKLRYPLTRKDKDAQGNEHQYSLVTTFDRSGYSEEDGSFVLVSVAFEADDFDWLKSGGAVIPKTGPSYDFMSMSMASTWAGLASESHYAQGVLDGPYAAYDGRNGSVVYSGNYKQGKKVGKWMETENQAIYWEGEYLDGKKQGKWIAQSMFDEADNFGFAHYNQDVLDGPYEVYEPDYDSSAEGDKRLVAKGIYLNGVKDGEWLEADGSKGQYQKGVKQGPWVDKVTSGHFRDQVGEGAYLAGKRTGLWVFKAEDGTRTEVNYVNGLRQGESKSFDKNNLMFNTRHYEQGRLNGQSIWYSSPNVVVDIANYRQGELDGQQMRFNPQNGELTELTSYKFNEAVTLKPSHDECIMRENPYSDDCEGVINGKNEEISSIKHGEQREYHSSGSLYKLAYYTNGAVDKEYQFDSNGRLLNLKTYKAGKEYGPSISYSTDGGYSLSRYGHQVNNRVSGPHYSFYPNGQLRSLWNYCQQEGETWNGEPYFWDNAIARCGIQREYFDNGAVSCIEDLDSNYAVDKVCYDMNGKIANEMLRIDEQHVIHKRYINGVIYSEEPGFADYSHITKGRKIYHLENPKTHGVYKSYKNGKLEYEKMYDMGKAECLKKYDANGKQTPETASCQF</sequence>